<gene>
    <name evidence="5" type="ORF">PHET_04954</name>
</gene>
<dbReference type="Gene3D" id="1.25.40.20">
    <property type="entry name" value="Ankyrin repeat-containing domain"/>
    <property type="match status" value="9"/>
</dbReference>
<dbReference type="PANTHER" id="PTHR24166:SF48">
    <property type="entry name" value="PROTEIN VAPYRIN"/>
    <property type="match status" value="1"/>
</dbReference>
<feature type="repeat" description="ANK" evidence="3">
    <location>
        <begin position="403"/>
        <end position="435"/>
    </location>
</feature>
<dbReference type="Proteomes" id="UP000748531">
    <property type="component" value="Unassembled WGS sequence"/>
</dbReference>
<dbReference type="InterPro" id="IPR050889">
    <property type="entry name" value="Dendritic_Spine_Reg/Scaffold"/>
</dbReference>
<dbReference type="InterPro" id="IPR002110">
    <property type="entry name" value="Ankyrin_rpt"/>
</dbReference>
<feature type="repeat" description="ANK" evidence="3">
    <location>
        <begin position="1033"/>
        <end position="1065"/>
    </location>
</feature>
<dbReference type="PROSITE" id="PS50088">
    <property type="entry name" value="ANK_REPEAT"/>
    <property type="match status" value="15"/>
</dbReference>
<evidence type="ECO:0008006" key="7">
    <source>
        <dbReference type="Google" id="ProtNLM"/>
    </source>
</evidence>
<feature type="repeat" description="ANK" evidence="3">
    <location>
        <begin position="231"/>
        <end position="253"/>
    </location>
</feature>
<feature type="repeat" description="ANK" evidence="3">
    <location>
        <begin position="35"/>
        <end position="67"/>
    </location>
</feature>
<keyword evidence="6" id="KW-1185">Reference proteome</keyword>
<accession>A0A8J4THL9</accession>
<dbReference type="SUPFAM" id="SSF48403">
    <property type="entry name" value="Ankyrin repeat"/>
    <property type="match status" value="6"/>
</dbReference>
<dbReference type="Pfam" id="PF12796">
    <property type="entry name" value="Ank_2"/>
    <property type="match status" value="9"/>
</dbReference>
<dbReference type="PROSITE" id="PS50297">
    <property type="entry name" value="ANK_REP_REGION"/>
    <property type="match status" value="12"/>
</dbReference>
<feature type="repeat" description="ANK" evidence="3">
    <location>
        <begin position="1214"/>
        <end position="1246"/>
    </location>
</feature>
<feature type="repeat" description="ANK" evidence="3">
    <location>
        <begin position="515"/>
        <end position="547"/>
    </location>
</feature>
<protein>
    <recommendedName>
        <fullName evidence="7">Ankyrin repeat protein</fullName>
    </recommendedName>
</protein>
<proteinExistence type="predicted"/>
<feature type="repeat" description="ANK" evidence="3">
    <location>
        <begin position="370"/>
        <end position="402"/>
    </location>
</feature>
<dbReference type="PANTHER" id="PTHR24166">
    <property type="entry name" value="ROLLING PEBBLES, ISOFORM B"/>
    <property type="match status" value="1"/>
</dbReference>
<name>A0A8J4THL9_9TREM</name>
<feature type="repeat" description="ANK" evidence="3">
    <location>
        <begin position="788"/>
        <end position="810"/>
    </location>
</feature>
<keyword evidence="2 3" id="KW-0040">ANK repeat</keyword>
<dbReference type="EMBL" id="LUCH01002408">
    <property type="protein sequence ID" value="KAF5401536.1"/>
    <property type="molecule type" value="Genomic_DNA"/>
</dbReference>
<evidence type="ECO:0000256" key="4">
    <source>
        <dbReference type="SAM" id="MobiDB-lite"/>
    </source>
</evidence>
<feature type="repeat" description="ANK" evidence="3">
    <location>
        <begin position="101"/>
        <end position="133"/>
    </location>
</feature>
<reference evidence="5" key="1">
    <citation type="submission" date="2019-05" db="EMBL/GenBank/DDBJ databases">
        <title>Annotation for the trematode Paragonimus heterotremus.</title>
        <authorList>
            <person name="Choi Y.-J."/>
        </authorList>
    </citation>
    <scope>NUCLEOTIDE SEQUENCE</scope>
    <source>
        <strain evidence="5">LC</strain>
    </source>
</reference>
<feature type="repeat" description="ANK" evidence="3">
    <location>
        <begin position="68"/>
        <end position="100"/>
    </location>
</feature>
<evidence type="ECO:0000313" key="6">
    <source>
        <dbReference type="Proteomes" id="UP000748531"/>
    </source>
</evidence>
<feature type="compositionally biased region" description="Polar residues" evidence="4">
    <location>
        <begin position="1309"/>
        <end position="1324"/>
    </location>
</feature>
<dbReference type="InterPro" id="IPR036770">
    <property type="entry name" value="Ankyrin_rpt-contain_sf"/>
</dbReference>
<sequence length="1354" mass="147220">TSHILDFIRSVPHNGNYFVVPLYFSYVFFTTQDSQKRSVLHAAAYSGNTEITALLLQHGARVNHKDLHWLTALHRACASNSEGVVKLLLANGAIRNLHDKAWHTPLHVAAANGSLECVRLLTNVYVNVSDRMGHTPLHHAVLGGHTEVVRFLLENGASVNAFDKYDRRAMHWAAVCGQVEIVELLHLYGAEVNCRDKDQYTALHVAAAVGNLVIVNCLIDLGAELEPTTSRGNTPLHLACLNGHEDVVETLLDAIAVAAVRAADTNSPSSSLSSNLSTESHEEVRTNRQDAGFSAVVAAVNRSSDLDHMTPVHLAACSTNGNYCLRALLVATTPRRGLASAMSSNSLTSLGQSKARFHSLAALDSPGGEDGFQPLHMAALHGRHDRVEFLLDYGATIDARDRLGDTALHIAADRGHELFIVSLLRAGCPWDLRGQEGTTALHRSALSGFHVCLFRLITAAVENVIDEQCVNRLPDDGTHIPCSHEHLDLVDFSSFGQSEAVHTRLREIMQLRDHQGRTVVHAAALGANLDCLKLVLMAGGDPFAKDLLGRTPLHYAVATCAFAARDNSSSPSKDANLVPQNVFYIPPGQDREECIYRTNAIGDAISAASVFLKLGADVNVSDKFGCTALHLACAFDISGVLVQHLIDGTADLFAMSTWPPTENENEVDRRTFSRMYSPLHVAVNYGNLAAVKAILSACPTAYTADPTSLKFNRPKDEITQHLQAPSPFLYAAWRGNDKIMELLLDAWEKSTGLFDHEHHIDRRWAADKDKSVREHLGDMSPGRVTDAVGHTPLHFAAHFGHASICRLLLDSKYHTGVSIVAKDCVYRGHALHHAAAQGHSSVVDLLLKHADAQSQLSNTTKCSSRFTTTDFCYEVDEHGRTALMLAAQNNHPAILHLILSVTDDIANRTAPPNEIPTSVGVNLTDVFGRTALHRAAANGHRGADITIRDFRQRHALHMASAGGKLKTVRYLLRYLTKLRIKYGYAPDSVDARNILCPLDQYGFSPLHFAAYRGHVDCIQTLLIYTPSERLRGNIYTPLHCAAQNGHQQCLKLLLDKFGEPHICTKDAHERTALHIAALSNQVICMEEIIRQAELHLNSSSSAKPVARSSPTDRTRFASFIAQPDSEGCTALMLSAKVGSSACVERLLAVHNQLRAQLNTSMSGDVLFDSLSLNVHDVNGRTVLHHACTAPTDAAGLIILDHISDIGLIMQPDRFQRTALHLAIASGLAAVTEALIQRGADLYAVDTEGRIPVLSAAPSIPVAACLSLGLAAMFPPIDGRTAENLRTHNCLSHRSCQSDEQLTLIAHDSPTASPKTLMSTSTTEDVTLRRNPNESDGIITELTPLSLPGSESDFF</sequence>
<dbReference type="OrthoDB" id="7464126at2759"/>
<feature type="repeat" description="ANK" evidence="3">
    <location>
        <begin position="132"/>
        <end position="164"/>
    </location>
</feature>
<evidence type="ECO:0000256" key="1">
    <source>
        <dbReference type="ARBA" id="ARBA00022737"/>
    </source>
</evidence>
<feature type="region of interest" description="Disordered" evidence="4">
    <location>
        <begin position="1309"/>
        <end position="1337"/>
    </location>
</feature>
<evidence type="ECO:0000313" key="5">
    <source>
        <dbReference type="EMBL" id="KAF5401536.1"/>
    </source>
</evidence>
<feature type="repeat" description="ANK" evidence="3">
    <location>
        <begin position="165"/>
        <end position="197"/>
    </location>
</feature>
<feature type="repeat" description="ANK" evidence="3">
    <location>
        <begin position="1001"/>
        <end position="1022"/>
    </location>
</feature>
<keyword evidence="1" id="KW-0677">Repeat</keyword>
<comment type="caution">
    <text evidence="5">The sequence shown here is derived from an EMBL/GenBank/DDBJ whole genome shotgun (WGS) entry which is preliminary data.</text>
</comment>
<dbReference type="Pfam" id="PF00023">
    <property type="entry name" value="Ank"/>
    <property type="match status" value="1"/>
</dbReference>
<feature type="repeat" description="ANK" evidence="3">
    <location>
        <begin position="198"/>
        <end position="230"/>
    </location>
</feature>
<evidence type="ECO:0000256" key="2">
    <source>
        <dbReference type="ARBA" id="ARBA00023043"/>
    </source>
</evidence>
<dbReference type="SMART" id="SM00248">
    <property type="entry name" value="ANK"/>
    <property type="match status" value="27"/>
</dbReference>
<evidence type="ECO:0000256" key="3">
    <source>
        <dbReference type="PROSITE-ProRule" id="PRU00023"/>
    </source>
</evidence>
<dbReference type="PRINTS" id="PR01415">
    <property type="entry name" value="ANKYRIN"/>
</dbReference>
<feature type="non-terminal residue" evidence="5">
    <location>
        <position position="1354"/>
    </location>
</feature>
<feature type="repeat" description="ANK" evidence="3">
    <location>
        <begin position="878"/>
        <end position="910"/>
    </location>
</feature>
<organism evidence="5 6">
    <name type="scientific">Paragonimus heterotremus</name>
    <dbReference type="NCBI Taxonomy" id="100268"/>
    <lineage>
        <taxon>Eukaryota</taxon>
        <taxon>Metazoa</taxon>
        <taxon>Spiralia</taxon>
        <taxon>Lophotrochozoa</taxon>
        <taxon>Platyhelminthes</taxon>
        <taxon>Trematoda</taxon>
        <taxon>Digenea</taxon>
        <taxon>Plagiorchiida</taxon>
        <taxon>Troglotremata</taxon>
        <taxon>Troglotrematidae</taxon>
        <taxon>Paragonimus</taxon>
    </lineage>
</organism>